<dbReference type="SUPFAM" id="SSF53850">
    <property type="entry name" value="Periplasmic binding protein-like II"/>
    <property type="match status" value="1"/>
</dbReference>
<dbReference type="GO" id="GO:1904680">
    <property type="term" value="F:peptide transmembrane transporter activity"/>
    <property type="evidence" value="ECO:0007669"/>
    <property type="project" value="TreeGrafter"/>
</dbReference>
<proteinExistence type="predicted"/>
<dbReference type="InterPro" id="IPR000914">
    <property type="entry name" value="SBP_5_dom"/>
</dbReference>
<dbReference type="PIRSF" id="PIRSF002741">
    <property type="entry name" value="MppA"/>
    <property type="match status" value="1"/>
</dbReference>
<evidence type="ECO:0000256" key="1">
    <source>
        <dbReference type="SAM" id="MobiDB-lite"/>
    </source>
</evidence>
<dbReference type="Gene3D" id="3.40.190.10">
    <property type="entry name" value="Periplasmic binding protein-like II"/>
    <property type="match status" value="1"/>
</dbReference>
<dbReference type="CDD" id="cd08506">
    <property type="entry name" value="PBP2_clavulanate_OppA2"/>
    <property type="match status" value="1"/>
</dbReference>
<gene>
    <name evidence="3" type="ORF">SGLAU_17305</name>
</gene>
<dbReference type="PANTHER" id="PTHR30290:SF83">
    <property type="entry name" value="ABC TRANSPORTER SUBSTRATE-BINDING PROTEIN"/>
    <property type="match status" value="1"/>
</dbReference>
<reference evidence="4" key="1">
    <citation type="journal article" date="2015" name="J. Biotechnol.">
        <title>Complete genome sequence of the actinobacterium Streptomyces glaucescens GLA.O (DSM 40922) consisting of a linear chromosome and one linear plasmid.</title>
        <authorList>
            <person name="Ortseifen V."/>
            <person name="Winkler A."/>
            <person name="Albersmeier A."/>
            <person name="Wendler S."/>
            <person name="Puhler A."/>
            <person name="Kalinowski J."/>
            <person name="Ruckert C."/>
        </authorList>
    </citation>
    <scope>NUCLEOTIDE SEQUENCE [LARGE SCALE GENOMIC DNA]</scope>
    <source>
        <strain evidence="4">DSM 40922 / GLA O</strain>
    </source>
</reference>
<dbReference type="KEGG" id="sgu:SGLAU_17305"/>
<dbReference type="GO" id="GO:0043190">
    <property type="term" value="C:ATP-binding cassette (ABC) transporter complex"/>
    <property type="evidence" value="ECO:0007669"/>
    <property type="project" value="InterPro"/>
</dbReference>
<evidence type="ECO:0000313" key="3">
    <source>
        <dbReference type="EMBL" id="AIR99424.1"/>
    </source>
</evidence>
<feature type="region of interest" description="Disordered" evidence="1">
    <location>
        <begin position="1"/>
        <end position="23"/>
    </location>
</feature>
<dbReference type="InterPro" id="IPR030678">
    <property type="entry name" value="Peptide/Ni-bd"/>
</dbReference>
<dbReference type="EMBL" id="CP009438">
    <property type="protein sequence ID" value="AIR99424.1"/>
    <property type="molecule type" value="Genomic_DNA"/>
</dbReference>
<dbReference type="InterPro" id="IPR039424">
    <property type="entry name" value="SBP_5"/>
</dbReference>
<dbReference type="PANTHER" id="PTHR30290">
    <property type="entry name" value="PERIPLASMIC BINDING COMPONENT OF ABC TRANSPORTER"/>
    <property type="match status" value="1"/>
</dbReference>
<dbReference type="OrthoDB" id="5240629at2"/>
<dbReference type="Gene3D" id="3.10.105.10">
    <property type="entry name" value="Dipeptide-binding Protein, Domain 3"/>
    <property type="match status" value="1"/>
</dbReference>
<dbReference type="STRING" id="1907.SGLAU_17305"/>
<dbReference type="HOGENOM" id="CLU_017028_9_0_11"/>
<dbReference type="GO" id="GO:0042597">
    <property type="term" value="C:periplasmic space"/>
    <property type="evidence" value="ECO:0007669"/>
    <property type="project" value="UniProtKB-ARBA"/>
</dbReference>
<dbReference type="Proteomes" id="UP000029482">
    <property type="component" value="Chromosome"/>
</dbReference>
<feature type="domain" description="Solute-binding protein family 5" evidence="2">
    <location>
        <begin position="76"/>
        <end position="453"/>
    </location>
</feature>
<dbReference type="Pfam" id="PF00496">
    <property type="entry name" value="SBP_bac_5"/>
    <property type="match status" value="1"/>
</dbReference>
<organism evidence="3 4">
    <name type="scientific">Streptomyces glaucescens</name>
    <dbReference type="NCBI Taxonomy" id="1907"/>
    <lineage>
        <taxon>Bacteria</taxon>
        <taxon>Bacillati</taxon>
        <taxon>Actinomycetota</taxon>
        <taxon>Actinomycetes</taxon>
        <taxon>Kitasatosporales</taxon>
        <taxon>Streptomycetaceae</taxon>
        <taxon>Streptomyces</taxon>
    </lineage>
</organism>
<dbReference type="RefSeq" id="WP_052413789.1">
    <property type="nucleotide sequence ID" value="NZ_CP009438.1"/>
</dbReference>
<evidence type="ECO:0000313" key="4">
    <source>
        <dbReference type="Proteomes" id="UP000029482"/>
    </source>
</evidence>
<keyword evidence="4" id="KW-1185">Reference proteome</keyword>
<sequence>MTPQFEIDHQGLTPTPAPEVPGARRGGRVVLLADAPPEHVDPTQMYIGTTLGVATGLFHRTLTGYVESYDGGPRRLVGDLATDTGRSGDGGRTWTYTLREGLRFADGTPITSYDVAHAIARSFGPNGVYGPQFIQQALDPQRTYRGPEQDGPTAPGVATPDERTLVFSLPEPTPGFPFFATTTTTTPVPADRDTGAGYETSWLATGPYRVREFVPGSHCLLERNPHWDPATDPIRHQYPDEVLWEFGVPRDAQTERLLAPEGADRAAVATFDVAEHRVAEVLADPELSARVVAGPSAYLQYVYINTRRVTDVDVRRALNHAFDKGTCVRLAGGAAGAERAGTILAPMVPGYRADDVYPSGEHGDPLTAKELIAGKELRPLVFAYPDTAPNAPVAPAVKAALEAAGFEIELRPVDKAAFYSLMGDADNDCDLIYGVWGPDFPDASGVFDVLFRGDRLTRGGNMNLSYFDDPEITAEIAALAQEPDRAAVAGRYADLDRRLMAEHAPVIPVYYKRQCTLYGPAVGGLFLSAQYFVPNLTRMHVLG</sequence>
<dbReference type="GO" id="GO:0015833">
    <property type="term" value="P:peptide transport"/>
    <property type="evidence" value="ECO:0007669"/>
    <property type="project" value="TreeGrafter"/>
</dbReference>
<evidence type="ECO:0000259" key="2">
    <source>
        <dbReference type="Pfam" id="PF00496"/>
    </source>
</evidence>
<dbReference type="AlphaFoldDB" id="A0A089XE55"/>
<name>A0A089XE55_STRGA</name>
<protein>
    <submittedName>
        <fullName evidence="3">Periplasmic oligopeptide-binding protein</fullName>
    </submittedName>
</protein>
<dbReference type="eggNOG" id="COG0747">
    <property type="taxonomic scope" value="Bacteria"/>
</dbReference>
<accession>A0A089XE55</accession>